<dbReference type="GO" id="GO:0005576">
    <property type="term" value="C:extracellular region"/>
    <property type="evidence" value="ECO:0007669"/>
    <property type="project" value="UniProtKB-SubCell"/>
</dbReference>
<dbReference type="InterPro" id="IPR036058">
    <property type="entry name" value="Kazal_dom_sf"/>
</dbReference>
<keyword evidence="6" id="KW-1185">Reference proteome</keyword>
<evidence type="ECO:0000256" key="3">
    <source>
        <dbReference type="ARBA" id="ARBA00023157"/>
    </source>
</evidence>
<evidence type="ECO:0000313" key="7">
    <source>
        <dbReference type="RefSeq" id="XP_008060109.1"/>
    </source>
</evidence>
<accession>A0A1U7TJ92</accession>
<proteinExistence type="predicted"/>
<dbReference type="Pfam" id="PF00050">
    <property type="entry name" value="Kazal_1"/>
    <property type="match status" value="1"/>
</dbReference>
<dbReference type="OrthoDB" id="328123at2759"/>
<dbReference type="SMART" id="SM00280">
    <property type="entry name" value="KAZAL"/>
    <property type="match status" value="1"/>
</dbReference>
<keyword evidence="7" id="KW-0646">Protease inhibitor</keyword>
<dbReference type="Gene3D" id="3.30.60.30">
    <property type="match status" value="1"/>
</dbReference>
<dbReference type="PROSITE" id="PS00282">
    <property type="entry name" value="KAZAL_1"/>
    <property type="match status" value="1"/>
</dbReference>
<dbReference type="GeneID" id="103264275"/>
<dbReference type="AlphaFoldDB" id="A0A1U7TJ92"/>
<gene>
    <name evidence="7" type="primary">SPINK9</name>
</gene>
<evidence type="ECO:0000313" key="6">
    <source>
        <dbReference type="Proteomes" id="UP000189704"/>
    </source>
</evidence>
<dbReference type="CTD" id="643394"/>
<dbReference type="FunFam" id="3.30.60.30:FF:000037">
    <property type="entry name" value="Ovomucoid"/>
    <property type="match status" value="1"/>
</dbReference>
<dbReference type="PROSITE" id="PS51465">
    <property type="entry name" value="KAZAL_2"/>
    <property type="match status" value="1"/>
</dbReference>
<dbReference type="PANTHER" id="PTHR47499:SF2">
    <property type="entry name" value="SERINE PROTEASE INHIBITOR KAZAL-TYPE 9"/>
    <property type="match status" value="1"/>
</dbReference>
<dbReference type="OMA" id="VDCSEYK"/>
<reference evidence="7" key="1">
    <citation type="submission" date="2025-08" db="UniProtKB">
        <authorList>
            <consortium name="RefSeq"/>
        </authorList>
    </citation>
    <scope>IDENTIFICATION</scope>
</reference>
<keyword evidence="3" id="KW-1015">Disulfide bond</keyword>
<dbReference type="GO" id="GO:0004867">
    <property type="term" value="F:serine-type endopeptidase inhibitor activity"/>
    <property type="evidence" value="ECO:0007669"/>
    <property type="project" value="UniProtKB-KW"/>
</dbReference>
<dbReference type="STRING" id="1868482.ENSTSYP00000027416"/>
<evidence type="ECO:0000259" key="5">
    <source>
        <dbReference type="PROSITE" id="PS51465"/>
    </source>
</evidence>
<feature type="signal peptide" evidence="4">
    <location>
        <begin position="1"/>
        <end position="19"/>
    </location>
</feature>
<dbReference type="Proteomes" id="UP000189704">
    <property type="component" value="Unplaced"/>
</dbReference>
<comment type="subcellular location">
    <subcellularLocation>
        <location evidence="1">Secreted</location>
    </subcellularLocation>
</comment>
<keyword evidence="2" id="KW-0964">Secreted</keyword>
<dbReference type="SUPFAM" id="SSF100895">
    <property type="entry name" value="Kazal-type serine protease inhibitors"/>
    <property type="match status" value="1"/>
</dbReference>
<feature type="chain" id="PRO_5010546717" evidence="4">
    <location>
        <begin position="20"/>
        <end position="84"/>
    </location>
</feature>
<sequence>MRATACVLFLALTFATVFSIDCAKQKEQVDCSPFKKLPGKIFCYYMYAPICGSDGKTYHNDCLFCSKVKKTNGKLKFVHFGECC</sequence>
<dbReference type="PANTHER" id="PTHR47499">
    <property type="entry name" value="SERINE PROTEASE INHIBITOR KAZAL-TYPE 7 SPINK7"/>
    <property type="match status" value="1"/>
</dbReference>
<evidence type="ECO:0000256" key="4">
    <source>
        <dbReference type="SAM" id="SignalP"/>
    </source>
</evidence>
<dbReference type="InterPro" id="IPR050159">
    <property type="entry name" value="Kazal-type_SerProtInhib"/>
</dbReference>
<keyword evidence="7" id="KW-0722">Serine protease inhibitor</keyword>
<name>A0A1U7TJ92_CARSF</name>
<dbReference type="KEGG" id="csyr:103264275"/>
<dbReference type="RefSeq" id="XP_008060109.1">
    <property type="nucleotide sequence ID" value="XM_008061918.1"/>
</dbReference>
<evidence type="ECO:0000256" key="1">
    <source>
        <dbReference type="ARBA" id="ARBA00004613"/>
    </source>
</evidence>
<organism evidence="6 7">
    <name type="scientific">Carlito syrichta</name>
    <name type="common">Philippine tarsier</name>
    <name type="synonym">Tarsius syrichta</name>
    <dbReference type="NCBI Taxonomy" id="1868482"/>
    <lineage>
        <taxon>Eukaryota</taxon>
        <taxon>Metazoa</taxon>
        <taxon>Chordata</taxon>
        <taxon>Craniata</taxon>
        <taxon>Vertebrata</taxon>
        <taxon>Euteleostomi</taxon>
        <taxon>Mammalia</taxon>
        <taxon>Eutheria</taxon>
        <taxon>Euarchontoglires</taxon>
        <taxon>Primates</taxon>
        <taxon>Haplorrhini</taxon>
        <taxon>Tarsiiformes</taxon>
        <taxon>Tarsiidae</taxon>
        <taxon>Carlito</taxon>
    </lineage>
</organism>
<protein>
    <submittedName>
        <fullName evidence="7">Serine protease inhibitor Kazal-type 9</fullName>
    </submittedName>
</protein>
<feature type="domain" description="Kazal-like" evidence="5">
    <location>
        <begin position="25"/>
        <end position="83"/>
    </location>
</feature>
<dbReference type="InterPro" id="IPR002350">
    <property type="entry name" value="Kazal_dom"/>
</dbReference>
<keyword evidence="4" id="KW-0732">Signal</keyword>
<evidence type="ECO:0000256" key="2">
    <source>
        <dbReference type="ARBA" id="ARBA00022525"/>
    </source>
</evidence>